<accession>A0A0F9HML4</accession>
<organism evidence="2">
    <name type="scientific">marine sediment metagenome</name>
    <dbReference type="NCBI Taxonomy" id="412755"/>
    <lineage>
        <taxon>unclassified sequences</taxon>
        <taxon>metagenomes</taxon>
        <taxon>ecological metagenomes</taxon>
    </lineage>
</organism>
<dbReference type="InterPro" id="IPR029058">
    <property type="entry name" value="AB_hydrolase_fold"/>
</dbReference>
<dbReference type="AlphaFoldDB" id="A0A0F9HML4"/>
<reference evidence="2" key="1">
    <citation type="journal article" date="2015" name="Nature">
        <title>Complex archaea that bridge the gap between prokaryotes and eukaryotes.</title>
        <authorList>
            <person name="Spang A."/>
            <person name="Saw J.H."/>
            <person name="Jorgensen S.L."/>
            <person name="Zaremba-Niedzwiedzka K."/>
            <person name="Martijn J."/>
            <person name="Lind A.E."/>
            <person name="van Eijk R."/>
            <person name="Schleper C."/>
            <person name="Guy L."/>
            <person name="Ettema T.J."/>
        </authorList>
    </citation>
    <scope>NUCLEOTIDE SEQUENCE</scope>
</reference>
<dbReference type="InterPro" id="IPR013094">
    <property type="entry name" value="AB_hydrolase_3"/>
</dbReference>
<proteinExistence type="predicted"/>
<dbReference type="PANTHER" id="PTHR23025">
    <property type="entry name" value="TRIACYLGLYCEROL LIPASE"/>
    <property type="match status" value="1"/>
</dbReference>
<gene>
    <name evidence="2" type="ORF">LCGC14_1764260</name>
</gene>
<dbReference type="GO" id="GO:0019433">
    <property type="term" value="P:triglyceride catabolic process"/>
    <property type="evidence" value="ECO:0007669"/>
    <property type="project" value="TreeGrafter"/>
</dbReference>
<protein>
    <recommendedName>
        <fullName evidence="1">Alpha/beta hydrolase fold-3 domain-containing protein</fullName>
    </recommendedName>
</protein>
<dbReference type="EMBL" id="LAZR01016454">
    <property type="protein sequence ID" value="KKM04437.1"/>
    <property type="molecule type" value="Genomic_DNA"/>
</dbReference>
<dbReference type="Gene3D" id="3.40.50.1820">
    <property type="entry name" value="alpha/beta hydrolase"/>
    <property type="match status" value="1"/>
</dbReference>
<dbReference type="GO" id="GO:0005829">
    <property type="term" value="C:cytosol"/>
    <property type="evidence" value="ECO:0007669"/>
    <property type="project" value="TreeGrafter"/>
</dbReference>
<feature type="domain" description="Alpha/beta hydrolase fold-3" evidence="1">
    <location>
        <begin position="133"/>
        <end position="194"/>
    </location>
</feature>
<comment type="caution">
    <text evidence="2">The sequence shown here is derived from an EMBL/GenBank/DDBJ whole genome shotgun (WGS) entry which is preliminary data.</text>
</comment>
<evidence type="ECO:0000313" key="2">
    <source>
        <dbReference type="EMBL" id="KKM04437.1"/>
    </source>
</evidence>
<name>A0A0F9HML4_9ZZZZ</name>
<sequence length="201" mass="23123">MSLLNRAKIRPDVLKMLDESQEIFGQAIAEFLKQEENKSINFQALFQESFEKNANIIKRAANDEEYIDFLYEIYTKEEMEFFAKLFRFTSEFAADVRLKEKPISENIQIQLVDVGGVPAEWQVVPGASEERGILYFHGSAFVVMSPKTHRRLTVEIAKVTHMRVLSIDYRLAPEHPFPAGLEDCITAINGFCQKDSNLRIL</sequence>
<dbReference type="GO" id="GO:0004771">
    <property type="term" value="F:sterol ester esterase activity"/>
    <property type="evidence" value="ECO:0007669"/>
    <property type="project" value="TreeGrafter"/>
</dbReference>
<dbReference type="GO" id="GO:0004806">
    <property type="term" value="F:triacylglycerol lipase activity"/>
    <property type="evidence" value="ECO:0007669"/>
    <property type="project" value="TreeGrafter"/>
</dbReference>
<dbReference type="PANTHER" id="PTHR23025:SF3">
    <property type="entry name" value="HORMONE-SENSITIVE LIPASE"/>
    <property type="match status" value="1"/>
</dbReference>
<evidence type="ECO:0000259" key="1">
    <source>
        <dbReference type="Pfam" id="PF07859"/>
    </source>
</evidence>
<dbReference type="SUPFAM" id="SSF53474">
    <property type="entry name" value="alpha/beta-Hydrolases"/>
    <property type="match status" value="1"/>
</dbReference>
<dbReference type="Pfam" id="PF07859">
    <property type="entry name" value="Abhydrolase_3"/>
    <property type="match status" value="1"/>
</dbReference>